<dbReference type="PROSITE" id="PS50097">
    <property type="entry name" value="BTB"/>
    <property type="match status" value="2"/>
</dbReference>
<evidence type="ECO:0000259" key="1">
    <source>
        <dbReference type="PROSITE" id="PS50097"/>
    </source>
</evidence>
<evidence type="ECO:0000313" key="2">
    <source>
        <dbReference type="Proteomes" id="UP000095283"/>
    </source>
</evidence>
<proteinExistence type="predicted"/>
<keyword evidence="2" id="KW-1185">Reference proteome</keyword>
<protein>
    <submittedName>
        <fullName evidence="3">BTB domain-containing protein</fullName>
    </submittedName>
</protein>
<dbReference type="Gene3D" id="3.30.710.10">
    <property type="entry name" value="Potassium Channel Kv1.1, Chain A"/>
    <property type="match status" value="2"/>
</dbReference>
<dbReference type="CDD" id="cd18186">
    <property type="entry name" value="BTB_POZ_ZBTB_KLHL-like"/>
    <property type="match status" value="1"/>
</dbReference>
<name>A0A1I7X4U4_HETBA</name>
<dbReference type="AlphaFoldDB" id="A0A1I7X4U4"/>
<feature type="domain" description="BTB" evidence="1">
    <location>
        <begin position="187"/>
        <end position="258"/>
    </location>
</feature>
<dbReference type="WBParaSite" id="Hba_12609">
    <property type="protein sequence ID" value="Hba_12609"/>
    <property type="gene ID" value="Hba_12609"/>
</dbReference>
<dbReference type="InterPro" id="IPR011333">
    <property type="entry name" value="SKP1/BTB/POZ_sf"/>
</dbReference>
<dbReference type="InterPro" id="IPR000210">
    <property type="entry name" value="BTB/POZ_dom"/>
</dbReference>
<organism evidence="2 3">
    <name type="scientific">Heterorhabditis bacteriophora</name>
    <name type="common">Entomopathogenic nematode worm</name>
    <dbReference type="NCBI Taxonomy" id="37862"/>
    <lineage>
        <taxon>Eukaryota</taxon>
        <taxon>Metazoa</taxon>
        <taxon>Ecdysozoa</taxon>
        <taxon>Nematoda</taxon>
        <taxon>Chromadorea</taxon>
        <taxon>Rhabditida</taxon>
        <taxon>Rhabditina</taxon>
        <taxon>Rhabditomorpha</taxon>
        <taxon>Strongyloidea</taxon>
        <taxon>Heterorhabditidae</taxon>
        <taxon>Heterorhabditis</taxon>
    </lineage>
</organism>
<dbReference type="Pfam" id="PF00651">
    <property type="entry name" value="BTB"/>
    <property type="match status" value="2"/>
</dbReference>
<dbReference type="SUPFAM" id="SSF54695">
    <property type="entry name" value="POZ domain"/>
    <property type="match status" value="2"/>
</dbReference>
<evidence type="ECO:0000313" key="3">
    <source>
        <dbReference type="WBParaSite" id="Hba_12609"/>
    </source>
</evidence>
<dbReference type="Proteomes" id="UP000095283">
    <property type="component" value="Unplaced"/>
</dbReference>
<reference evidence="3" key="1">
    <citation type="submission" date="2016-11" db="UniProtKB">
        <authorList>
            <consortium name="WormBaseParasite"/>
        </authorList>
    </citation>
    <scope>IDENTIFICATION</scope>
</reference>
<dbReference type="PANTHER" id="PTHR45632">
    <property type="entry name" value="LD33804P"/>
    <property type="match status" value="1"/>
</dbReference>
<sequence length="444" mass="49788">MVAPSSSLTNINLLIHNNDDLNDSKPSTSNVCLSQEEDSIYSIEQHAQITLDYFNELSKAGVFLDVRLESGGQYVAHAHRLILAAFSRNLETALSSVQHSTNATLDIDPRITGVSASELMEVLEYMYKGSCRASPQLKNAAESLGCLGLSELIDAAQDRLNVEICDTRHAIRLLDHLQRYRAEGMFFDCNINTQKMGLVRCHRLLLCAHSKHFETALLRTHTSNKVTMHIDSYAMKVSGLDVKNIVDFVYLGSVRGARRRFRLLRVSAFNLGVLRMVDIIDFHLQQEQAEEEETLQTNDIIYMDYWYFRDYEMIGDGGLGTSSATNDVAAQAADDYVSIYEEYVMGPRRGRRGGTYGRSRAQPLTIKGPAIMTMTVSTRKRSNQSTANCRLHGKAGCRCQSTVWRMLDKLSTTDTGVQGRKTSLGQNIHQMQLGKDTTFMSLQK</sequence>
<accession>A0A1I7X4U4</accession>
<feature type="domain" description="BTB" evidence="1">
    <location>
        <begin position="64"/>
        <end position="135"/>
    </location>
</feature>
<dbReference type="SMART" id="SM00225">
    <property type="entry name" value="BTB"/>
    <property type="match status" value="2"/>
</dbReference>